<comment type="caution">
    <text evidence="2">The sequence shown here is derived from an EMBL/GenBank/DDBJ whole genome shotgun (WGS) entry which is preliminary data.</text>
</comment>
<dbReference type="Gene3D" id="3.40.190.10">
    <property type="entry name" value="Periplasmic binding protein-like II"/>
    <property type="match status" value="1"/>
</dbReference>
<dbReference type="PIRSF" id="PIRSF002741">
    <property type="entry name" value="MppA"/>
    <property type="match status" value="1"/>
</dbReference>
<dbReference type="InterPro" id="IPR000914">
    <property type="entry name" value="SBP_5_dom"/>
</dbReference>
<dbReference type="EMBL" id="BAAARY010000012">
    <property type="protein sequence ID" value="GAA2526289.1"/>
    <property type="molecule type" value="Genomic_DNA"/>
</dbReference>
<gene>
    <name evidence="2" type="ORF">GCM10010201_26260</name>
</gene>
<protein>
    <submittedName>
        <fullName evidence="2">ABC transporter substrate-binding protein</fullName>
    </submittedName>
</protein>
<dbReference type="Proteomes" id="UP001499978">
    <property type="component" value="Unassembled WGS sequence"/>
</dbReference>
<dbReference type="PANTHER" id="PTHR30290">
    <property type="entry name" value="PERIPLASMIC BINDING COMPONENT OF ABC TRANSPORTER"/>
    <property type="match status" value="1"/>
</dbReference>
<dbReference type="CDD" id="cd08503">
    <property type="entry name" value="PBP2_NikA_DppA_OppA_like_17"/>
    <property type="match status" value="1"/>
</dbReference>
<dbReference type="SUPFAM" id="SSF53850">
    <property type="entry name" value="Periplasmic binding protein-like II"/>
    <property type="match status" value="1"/>
</dbReference>
<sequence length="524" mass="55715">MPGLVLSRRRLLHAGAGLALTGAGLLGGAGCARQQLAAAMPEDTPPQRGGRLRAAFIGGTTETANVLFAVMTAVDYVRARAVFDTLGELDDDGKPVWRLAESVEGDATGSRWTIRLRSGPTFTNNRPVTAADVLFSIRAYLEHKAPQSALLADVDLAASRAADPRTATVVLRRPNAFFDLTLTQSLFIVPAGATDFANAVGSGPFTITSHQPGKPALLAANRSYWDADSGGPYLDELELIPIPDATARVNALKAGQIDYAASVPLPAARAEAANQALRVLTPPKSAWASLGVAFHRAKPPFTDARVVEAMRYAVDRDAMVRTVTLGMGETAQDRHGAHYPYYATDLPTRGHDPERARSLLAAAGASGLSFTLRTSDYEYGMVEAALTLADQARAAGVSIRLDKVPANDYFRDPAAYLQTPAQSLNNHPKPLPLEVLYYYGAGALAGFTGMTGPTIDPLVQAVRGATTEDKRRTALGDIQRFLHDNGGDLIYARAPIVALAGARVRGVQARGYAAWPSFRDAFLA</sequence>
<dbReference type="Pfam" id="PF00496">
    <property type="entry name" value="SBP_bac_5"/>
    <property type="match status" value="1"/>
</dbReference>
<dbReference type="InterPro" id="IPR039424">
    <property type="entry name" value="SBP_5"/>
</dbReference>
<evidence type="ECO:0000259" key="1">
    <source>
        <dbReference type="Pfam" id="PF00496"/>
    </source>
</evidence>
<name>A0ABN3NLH5_9ACTN</name>
<accession>A0ABN3NLH5</accession>
<reference evidence="2 3" key="1">
    <citation type="journal article" date="2019" name="Int. J. Syst. Evol. Microbiol.">
        <title>The Global Catalogue of Microorganisms (GCM) 10K type strain sequencing project: providing services to taxonomists for standard genome sequencing and annotation.</title>
        <authorList>
            <consortium name="The Broad Institute Genomics Platform"/>
            <consortium name="The Broad Institute Genome Sequencing Center for Infectious Disease"/>
            <person name="Wu L."/>
            <person name="Ma J."/>
        </authorList>
    </citation>
    <scope>NUCLEOTIDE SEQUENCE [LARGE SCALE GENOMIC DNA]</scope>
    <source>
        <strain evidence="2 3">JCM 3367</strain>
    </source>
</reference>
<keyword evidence="3" id="KW-1185">Reference proteome</keyword>
<dbReference type="InterPro" id="IPR030678">
    <property type="entry name" value="Peptide/Ni-bd"/>
</dbReference>
<evidence type="ECO:0000313" key="2">
    <source>
        <dbReference type="EMBL" id="GAA2526289.1"/>
    </source>
</evidence>
<dbReference type="PROSITE" id="PS51318">
    <property type="entry name" value="TAT"/>
    <property type="match status" value="1"/>
</dbReference>
<proteinExistence type="predicted"/>
<organism evidence="2 3">
    <name type="scientific">Pilimelia columellifera subsp. columellifera</name>
    <dbReference type="NCBI Taxonomy" id="706583"/>
    <lineage>
        <taxon>Bacteria</taxon>
        <taxon>Bacillati</taxon>
        <taxon>Actinomycetota</taxon>
        <taxon>Actinomycetes</taxon>
        <taxon>Micromonosporales</taxon>
        <taxon>Micromonosporaceae</taxon>
        <taxon>Pilimelia</taxon>
    </lineage>
</organism>
<dbReference type="RefSeq" id="WP_344172775.1">
    <property type="nucleotide sequence ID" value="NZ_BAAARY010000012.1"/>
</dbReference>
<feature type="domain" description="Solute-binding protein family 5" evidence="1">
    <location>
        <begin position="95"/>
        <end position="412"/>
    </location>
</feature>
<dbReference type="Gene3D" id="3.10.105.10">
    <property type="entry name" value="Dipeptide-binding Protein, Domain 3"/>
    <property type="match status" value="1"/>
</dbReference>
<dbReference type="PANTHER" id="PTHR30290:SF65">
    <property type="entry name" value="MONOACYL PHOSPHATIDYLINOSITOL TETRAMANNOSIDE-BINDING PROTEIN LPQW-RELATED"/>
    <property type="match status" value="1"/>
</dbReference>
<evidence type="ECO:0000313" key="3">
    <source>
        <dbReference type="Proteomes" id="UP001499978"/>
    </source>
</evidence>
<dbReference type="InterPro" id="IPR006311">
    <property type="entry name" value="TAT_signal"/>
</dbReference>